<feature type="binding site" evidence="15">
    <location>
        <position position="164"/>
    </location>
    <ligand>
        <name>Mg(2+)</name>
        <dbReference type="ChEBI" id="CHEBI:18420"/>
        <label>1</label>
        <note>catalytic</note>
    </ligand>
</feature>
<evidence type="ECO:0000256" key="2">
    <source>
        <dbReference type="ARBA" id="ARBA00001946"/>
    </source>
</evidence>
<protein>
    <recommendedName>
        <fullName evidence="14">Putative inositol monophosphatase 3</fullName>
        <ecNumber evidence="6">3.1.3.25</ecNumber>
    </recommendedName>
    <alternativeName>
        <fullName evidence="13">Myo-inositol monophosphatase A3</fullName>
    </alternativeName>
</protein>
<comment type="cofactor">
    <cofactor evidence="2 15">
        <name>Mg(2+)</name>
        <dbReference type="ChEBI" id="CHEBI:18420"/>
    </cofactor>
</comment>
<feature type="binding site" evidence="15">
    <location>
        <position position="119"/>
    </location>
    <ligand>
        <name>Mg(2+)</name>
        <dbReference type="ChEBI" id="CHEBI:18420"/>
        <label>1</label>
        <note>catalytic</note>
    </ligand>
</feature>
<name>A0AAD8A1D4_DIPPU</name>
<dbReference type="InterPro" id="IPR000760">
    <property type="entry name" value="Inositol_monophosphatase-like"/>
</dbReference>
<dbReference type="PANTHER" id="PTHR43028">
    <property type="entry name" value="3'(2'),5'-BISPHOSPHATE NUCLEOTIDASE 1"/>
    <property type="match status" value="1"/>
</dbReference>
<dbReference type="Pfam" id="PF00459">
    <property type="entry name" value="Inositol_P"/>
    <property type="match status" value="1"/>
</dbReference>
<feature type="binding site" evidence="15">
    <location>
        <position position="163"/>
    </location>
    <ligand>
        <name>Mg(2+)</name>
        <dbReference type="ChEBI" id="CHEBI:18420"/>
        <label>1</label>
        <note>catalytic</note>
    </ligand>
</feature>
<dbReference type="CDD" id="cd01640">
    <property type="entry name" value="IPPase"/>
    <property type="match status" value="1"/>
</dbReference>
<reference evidence="17" key="1">
    <citation type="journal article" date="2023" name="IScience">
        <title>Live-bearing cockroach genome reveals convergent evolutionary mechanisms linked to viviparity in insects and beyond.</title>
        <authorList>
            <person name="Fouks B."/>
            <person name="Harrison M.C."/>
            <person name="Mikhailova A.A."/>
            <person name="Marchal E."/>
            <person name="English S."/>
            <person name="Carruthers M."/>
            <person name="Jennings E.C."/>
            <person name="Chiamaka E.L."/>
            <person name="Frigard R.A."/>
            <person name="Pippel M."/>
            <person name="Attardo G.M."/>
            <person name="Benoit J.B."/>
            <person name="Bornberg-Bauer E."/>
            <person name="Tobe S.S."/>
        </authorList>
    </citation>
    <scope>NUCLEOTIDE SEQUENCE</scope>
    <source>
        <strain evidence="17">Stay&amp;Tobe</strain>
    </source>
</reference>
<dbReference type="FunFam" id="3.30.540.10:FF:000012">
    <property type="entry name" value="Blast:Putative inositol monophosphatase 3"/>
    <property type="match status" value="1"/>
</dbReference>
<dbReference type="GO" id="GO:0008254">
    <property type="term" value="F:3'-nucleotidase activity"/>
    <property type="evidence" value="ECO:0007669"/>
    <property type="project" value="TreeGrafter"/>
</dbReference>
<evidence type="ECO:0000256" key="1">
    <source>
        <dbReference type="ARBA" id="ARBA00001033"/>
    </source>
</evidence>
<evidence type="ECO:0000256" key="14">
    <source>
        <dbReference type="ARBA" id="ARBA00074068"/>
    </source>
</evidence>
<keyword evidence="18" id="KW-1185">Reference proteome</keyword>
<evidence type="ECO:0000256" key="5">
    <source>
        <dbReference type="ARBA" id="ARBA00009759"/>
    </source>
</evidence>
<dbReference type="EC" id="3.1.3.25" evidence="6"/>
<evidence type="ECO:0000256" key="9">
    <source>
        <dbReference type="ARBA" id="ARBA00022801"/>
    </source>
</evidence>
<comment type="pathway">
    <text evidence="4">Polyol metabolism; myo-inositol biosynthesis; myo-inositol from D-glucose 6-phosphate: step 2/2.</text>
</comment>
<dbReference type="GO" id="GO:0016020">
    <property type="term" value="C:membrane"/>
    <property type="evidence" value="ECO:0007669"/>
    <property type="project" value="UniProtKB-SubCell"/>
</dbReference>
<keyword evidence="8 15" id="KW-0479">Metal-binding</keyword>
<evidence type="ECO:0000256" key="4">
    <source>
        <dbReference type="ARBA" id="ARBA00005152"/>
    </source>
</evidence>
<keyword evidence="12 16" id="KW-0472">Membrane</keyword>
<accession>A0AAD8A1D4</accession>
<keyword evidence="7 16" id="KW-0812">Transmembrane</keyword>
<organism evidence="17 18">
    <name type="scientific">Diploptera punctata</name>
    <name type="common">Pacific beetle cockroach</name>
    <dbReference type="NCBI Taxonomy" id="6984"/>
    <lineage>
        <taxon>Eukaryota</taxon>
        <taxon>Metazoa</taxon>
        <taxon>Ecdysozoa</taxon>
        <taxon>Arthropoda</taxon>
        <taxon>Hexapoda</taxon>
        <taxon>Insecta</taxon>
        <taxon>Pterygota</taxon>
        <taxon>Neoptera</taxon>
        <taxon>Polyneoptera</taxon>
        <taxon>Dictyoptera</taxon>
        <taxon>Blattodea</taxon>
        <taxon>Blaberoidea</taxon>
        <taxon>Blaberidae</taxon>
        <taxon>Diplopterinae</taxon>
        <taxon>Diploptera</taxon>
    </lineage>
</organism>
<evidence type="ECO:0000313" key="18">
    <source>
        <dbReference type="Proteomes" id="UP001233999"/>
    </source>
</evidence>
<evidence type="ECO:0000256" key="8">
    <source>
        <dbReference type="ARBA" id="ARBA00022723"/>
    </source>
</evidence>
<evidence type="ECO:0000256" key="11">
    <source>
        <dbReference type="ARBA" id="ARBA00022989"/>
    </source>
</evidence>
<comment type="subcellular location">
    <subcellularLocation>
        <location evidence="3">Membrane</location>
        <topology evidence="3">Single-pass membrane protein</topology>
    </subcellularLocation>
</comment>
<feature type="binding site" evidence="15">
    <location>
        <position position="283"/>
    </location>
    <ligand>
        <name>Mg(2+)</name>
        <dbReference type="ChEBI" id="CHEBI:18420"/>
        <label>1</label>
        <note>catalytic</note>
    </ligand>
</feature>
<evidence type="ECO:0000256" key="12">
    <source>
        <dbReference type="ARBA" id="ARBA00023136"/>
    </source>
</evidence>
<dbReference type="Gene3D" id="3.30.540.10">
    <property type="entry name" value="Fructose-1,6-Bisphosphatase, subunit A, domain 1"/>
    <property type="match status" value="1"/>
</dbReference>
<evidence type="ECO:0000256" key="13">
    <source>
        <dbReference type="ARBA" id="ARBA00042119"/>
    </source>
</evidence>
<dbReference type="FunFam" id="3.40.190.80:FF:000007">
    <property type="entry name" value="Blast:Putative inositol monophosphatase 3"/>
    <property type="match status" value="1"/>
</dbReference>
<dbReference type="AlphaFoldDB" id="A0AAD8A1D4"/>
<evidence type="ECO:0000256" key="3">
    <source>
        <dbReference type="ARBA" id="ARBA00004167"/>
    </source>
</evidence>
<evidence type="ECO:0000313" key="17">
    <source>
        <dbReference type="EMBL" id="KAJ9590719.1"/>
    </source>
</evidence>
<dbReference type="GO" id="GO:0046872">
    <property type="term" value="F:metal ion binding"/>
    <property type="evidence" value="ECO:0007669"/>
    <property type="project" value="UniProtKB-KW"/>
</dbReference>
<evidence type="ECO:0000256" key="15">
    <source>
        <dbReference type="PIRSR" id="PIRSR600760-2"/>
    </source>
</evidence>
<keyword evidence="9" id="KW-0378">Hydrolase</keyword>
<evidence type="ECO:0000256" key="16">
    <source>
        <dbReference type="SAM" id="Phobius"/>
    </source>
</evidence>
<gene>
    <name evidence="17" type="ORF">L9F63_016235</name>
</gene>
<evidence type="ECO:0000256" key="7">
    <source>
        <dbReference type="ARBA" id="ARBA00022692"/>
    </source>
</evidence>
<evidence type="ECO:0000256" key="10">
    <source>
        <dbReference type="ARBA" id="ARBA00022842"/>
    </source>
</evidence>
<dbReference type="GO" id="GO:0052834">
    <property type="term" value="F:inositol monophosphate phosphatase activity"/>
    <property type="evidence" value="ECO:0007669"/>
    <property type="project" value="UniProtKB-EC"/>
</dbReference>
<dbReference type="PANTHER" id="PTHR43028:SF4">
    <property type="entry name" value="INOSITOL MONOPHOSPHATASE 3"/>
    <property type="match status" value="1"/>
</dbReference>
<dbReference type="InterPro" id="IPR050725">
    <property type="entry name" value="CysQ/Inositol_MonoPase"/>
</dbReference>
<keyword evidence="11 16" id="KW-1133">Transmembrane helix</keyword>
<dbReference type="GO" id="GO:0005794">
    <property type="term" value="C:Golgi apparatus"/>
    <property type="evidence" value="ECO:0007669"/>
    <property type="project" value="UniProtKB-ARBA"/>
</dbReference>
<feature type="transmembrane region" description="Helical" evidence="16">
    <location>
        <begin position="12"/>
        <end position="30"/>
    </location>
</feature>
<comment type="caution">
    <text evidence="17">The sequence shown here is derived from an EMBL/GenBank/DDBJ whole genome shotgun (WGS) entry which is preliminary data.</text>
</comment>
<dbReference type="SUPFAM" id="SSF56655">
    <property type="entry name" value="Carbohydrate phosphatase"/>
    <property type="match status" value="1"/>
</dbReference>
<feature type="binding site" evidence="15">
    <location>
        <position position="161"/>
    </location>
    <ligand>
        <name>Mg(2+)</name>
        <dbReference type="ChEBI" id="CHEBI:18420"/>
        <label>1</label>
        <note>catalytic</note>
    </ligand>
</feature>
<dbReference type="EMBL" id="JASPKZ010004196">
    <property type="protein sequence ID" value="KAJ9590719.1"/>
    <property type="molecule type" value="Genomic_DNA"/>
</dbReference>
<reference evidence="17" key="2">
    <citation type="submission" date="2023-05" db="EMBL/GenBank/DDBJ databases">
        <authorList>
            <person name="Fouks B."/>
        </authorList>
    </citation>
    <scope>NUCLEOTIDE SEQUENCE</scope>
    <source>
        <strain evidence="17">Stay&amp;Tobe</strain>
        <tissue evidence="17">Testes</tissue>
    </source>
</reference>
<sequence>MNFGGTIRLNRIGVCVIIGACVLFVLYMNTNGIENQKTELRKNTEKVNLKKLLAAAISVAIRGGKEVVLIKKSNDIGEKSKGNTKEGINDPVTKADYNSHCAMYYGLSHLFSGLKIISEEHKEQSECTNISTFDSDFEDTLKDLPVVDQHIPIQDVTVWIDPLDATKEFTENLLQYVTTMVCIAVKGKPLIGVIHKPFDLETYWAWRDKGNSDNFGNKKTDDSGNTKIIVSISHAGTVKNVSQQAFGKNVEIISAAGAGYKSLEVAKGNADAYIHITHIKKWDVCAGNAIIEALNGKLTTLSNTELDYSADSNPLNDKGLLATMKNHDLYLEKLNSVKKNVL</sequence>
<proteinExistence type="inferred from homology"/>
<dbReference type="Proteomes" id="UP001233999">
    <property type="component" value="Unassembled WGS sequence"/>
</dbReference>
<dbReference type="Gene3D" id="3.40.190.80">
    <property type="match status" value="1"/>
</dbReference>
<comment type="catalytic activity">
    <reaction evidence="1">
        <text>a myo-inositol phosphate + H2O = myo-inositol + phosphate</text>
        <dbReference type="Rhea" id="RHEA:24056"/>
        <dbReference type="ChEBI" id="CHEBI:15377"/>
        <dbReference type="ChEBI" id="CHEBI:17268"/>
        <dbReference type="ChEBI" id="CHEBI:43474"/>
        <dbReference type="ChEBI" id="CHEBI:84139"/>
        <dbReference type="EC" id="3.1.3.25"/>
    </reaction>
</comment>
<evidence type="ECO:0000256" key="6">
    <source>
        <dbReference type="ARBA" id="ARBA00013106"/>
    </source>
</evidence>
<comment type="similarity">
    <text evidence="5">Belongs to the inositol monophosphatase superfamily.</text>
</comment>
<keyword evidence="10 15" id="KW-0460">Magnesium</keyword>